<keyword evidence="10" id="KW-1185">Reference proteome</keyword>
<dbReference type="GO" id="GO:0044205">
    <property type="term" value="P:'de novo' UMP biosynthetic process"/>
    <property type="evidence" value="ECO:0007669"/>
    <property type="project" value="UniProtKB-UniPathway"/>
</dbReference>
<evidence type="ECO:0000256" key="1">
    <source>
        <dbReference type="ARBA" id="ARBA00004861"/>
    </source>
</evidence>
<dbReference type="PANTHER" id="PTHR43375">
    <property type="entry name" value="OROTIDINE 5'-PHOSPHATE DECARBOXYLASE"/>
    <property type="match status" value="1"/>
</dbReference>
<dbReference type="AlphaFoldDB" id="A0A7K1TD52"/>
<dbReference type="UniPathway" id="UPA00070">
    <property type="reaction ID" value="UER00120"/>
</dbReference>
<evidence type="ECO:0000256" key="5">
    <source>
        <dbReference type="ARBA" id="ARBA00023239"/>
    </source>
</evidence>
<dbReference type="Gene3D" id="3.20.20.70">
    <property type="entry name" value="Aldolase class I"/>
    <property type="match status" value="1"/>
</dbReference>
<keyword evidence="4" id="KW-0665">Pyrimidine biosynthesis</keyword>
<name>A0A7K1TD52_9BACT</name>
<protein>
    <recommendedName>
        <fullName evidence="7">Orotidine-5'-phosphate decarboxylase</fullName>
        <ecNumber evidence="7">4.1.1.23</ecNumber>
    </recommendedName>
</protein>
<evidence type="ECO:0000256" key="7">
    <source>
        <dbReference type="NCBIfam" id="TIGR02127"/>
    </source>
</evidence>
<dbReference type="Proteomes" id="UP000441336">
    <property type="component" value="Unassembled WGS sequence"/>
</dbReference>
<proteinExistence type="inferred from homology"/>
<dbReference type="InterPro" id="IPR013785">
    <property type="entry name" value="Aldolase_TIM"/>
</dbReference>
<dbReference type="InterPro" id="IPR018089">
    <property type="entry name" value="OMPdecase_AS"/>
</dbReference>
<evidence type="ECO:0000256" key="4">
    <source>
        <dbReference type="ARBA" id="ARBA00022975"/>
    </source>
</evidence>
<dbReference type="PROSITE" id="PS00156">
    <property type="entry name" value="OMPDECASE"/>
    <property type="match status" value="1"/>
</dbReference>
<evidence type="ECO:0000313" key="10">
    <source>
        <dbReference type="Proteomes" id="UP000441336"/>
    </source>
</evidence>
<organism evidence="9 10">
    <name type="scientific">Hymenobacter ginkgonis</name>
    <dbReference type="NCBI Taxonomy" id="2682976"/>
    <lineage>
        <taxon>Bacteria</taxon>
        <taxon>Pseudomonadati</taxon>
        <taxon>Bacteroidota</taxon>
        <taxon>Cytophagia</taxon>
        <taxon>Cytophagales</taxon>
        <taxon>Hymenobacteraceae</taxon>
        <taxon>Hymenobacter</taxon>
    </lineage>
</organism>
<comment type="catalytic activity">
    <reaction evidence="6">
        <text>orotidine 5'-phosphate + H(+) = UMP + CO2</text>
        <dbReference type="Rhea" id="RHEA:11596"/>
        <dbReference type="ChEBI" id="CHEBI:15378"/>
        <dbReference type="ChEBI" id="CHEBI:16526"/>
        <dbReference type="ChEBI" id="CHEBI:57538"/>
        <dbReference type="ChEBI" id="CHEBI:57865"/>
        <dbReference type="EC" id="4.1.1.23"/>
    </reaction>
</comment>
<keyword evidence="5 9" id="KW-0456">Lyase</keyword>
<dbReference type="PANTHER" id="PTHR43375:SF1">
    <property type="entry name" value="OROTIDINE 5'-PHOSPHATE DECARBOXYLASE"/>
    <property type="match status" value="1"/>
</dbReference>
<gene>
    <name evidence="9" type="primary">pyrF</name>
    <name evidence="9" type="ORF">GO988_08320</name>
</gene>
<dbReference type="SMART" id="SM00934">
    <property type="entry name" value="OMPdecase"/>
    <property type="match status" value="1"/>
</dbReference>
<dbReference type="RefSeq" id="WP_157564117.1">
    <property type="nucleotide sequence ID" value="NZ_WQKZ01000002.1"/>
</dbReference>
<feature type="domain" description="Orotidine 5'-phosphate decarboxylase" evidence="8">
    <location>
        <begin position="14"/>
        <end position="239"/>
    </location>
</feature>
<evidence type="ECO:0000259" key="8">
    <source>
        <dbReference type="SMART" id="SM00934"/>
    </source>
</evidence>
<keyword evidence="3" id="KW-0210">Decarboxylase</keyword>
<dbReference type="InterPro" id="IPR001754">
    <property type="entry name" value="OMPdeCOase_dom"/>
</dbReference>
<evidence type="ECO:0000256" key="3">
    <source>
        <dbReference type="ARBA" id="ARBA00022793"/>
    </source>
</evidence>
<reference evidence="9 10" key="1">
    <citation type="submission" date="2019-12" db="EMBL/GenBank/DDBJ databases">
        <title>Hymenobacter sp. HMF4947 Genome sequencing and assembly.</title>
        <authorList>
            <person name="Kang H."/>
            <person name="Cha I."/>
            <person name="Kim H."/>
            <person name="Joh K."/>
        </authorList>
    </citation>
    <scope>NUCLEOTIDE SEQUENCE [LARGE SCALE GENOMIC DNA]</scope>
    <source>
        <strain evidence="9 10">HMF4947</strain>
    </source>
</reference>
<dbReference type="InterPro" id="IPR011995">
    <property type="entry name" value="OMPdecase_type-2"/>
</dbReference>
<sequence length="251" mass="26271">MQKLLARVAQANTLLCVGLDPTGSDEDVTRRLPQVITQTAPYAAAFKPNLAFFLSRPNGVQLLRQAIASVPDGIPVILDGKFGDIANTAMHYAQFAYDELGADAVTVNPYMGADAVVPFARPGKFVFALAKTSNHSPIQEALLQTGQPVSDFTAQLLADLNTTHGNIGLVAGATDAAALGRLRQLCPTQWFLVPGIGAQGGDLAAVLAAGLLADGGGLLINASRSIWQAEDASAAARELMNEINEHRAITA</sequence>
<dbReference type="InterPro" id="IPR011060">
    <property type="entry name" value="RibuloseP-bd_barrel"/>
</dbReference>
<dbReference type="SUPFAM" id="SSF51366">
    <property type="entry name" value="Ribulose-phoshate binding barrel"/>
    <property type="match status" value="1"/>
</dbReference>
<dbReference type="CDD" id="cd04725">
    <property type="entry name" value="OMP_decarboxylase_like"/>
    <property type="match status" value="1"/>
</dbReference>
<dbReference type="Pfam" id="PF00215">
    <property type="entry name" value="OMPdecase"/>
    <property type="match status" value="1"/>
</dbReference>
<dbReference type="NCBIfam" id="TIGR02127">
    <property type="entry name" value="pyrF_sub2"/>
    <property type="match status" value="1"/>
</dbReference>
<evidence type="ECO:0000256" key="2">
    <source>
        <dbReference type="ARBA" id="ARBA00008847"/>
    </source>
</evidence>
<dbReference type="EMBL" id="WQKZ01000002">
    <property type="protein sequence ID" value="MVN76327.1"/>
    <property type="molecule type" value="Genomic_DNA"/>
</dbReference>
<dbReference type="GO" id="GO:0004590">
    <property type="term" value="F:orotidine-5'-phosphate decarboxylase activity"/>
    <property type="evidence" value="ECO:0007669"/>
    <property type="project" value="UniProtKB-UniRule"/>
</dbReference>
<dbReference type="EC" id="4.1.1.23" evidence="7"/>
<accession>A0A7K1TD52</accession>
<dbReference type="GO" id="GO:0006207">
    <property type="term" value="P:'de novo' pyrimidine nucleobase biosynthetic process"/>
    <property type="evidence" value="ECO:0007669"/>
    <property type="project" value="InterPro"/>
</dbReference>
<evidence type="ECO:0000313" key="9">
    <source>
        <dbReference type="EMBL" id="MVN76327.1"/>
    </source>
</evidence>
<comment type="caution">
    <text evidence="9">The sequence shown here is derived from an EMBL/GenBank/DDBJ whole genome shotgun (WGS) entry which is preliminary data.</text>
</comment>
<evidence type="ECO:0000256" key="6">
    <source>
        <dbReference type="ARBA" id="ARBA00049157"/>
    </source>
</evidence>
<comment type="similarity">
    <text evidence="2">Belongs to the OMP decarboxylase family. Type 2 subfamily.</text>
</comment>
<comment type="pathway">
    <text evidence="1">Pyrimidine metabolism; UMP biosynthesis via de novo pathway; UMP from orotate: step 2/2.</text>
</comment>